<dbReference type="EMBL" id="AWXR01000117">
    <property type="protein sequence ID" value="ERM80302.1"/>
    <property type="molecule type" value="Genomic_DNA"/>
</dbReference>
<evidence type="ECO:0000313" key="2">
    <source>
        <dbReference type="Proteomes" id="UP000016843"/>
    </source>
</evidence>
<proteinExistence type="predicted"/>
<sequence length="37" mass="4411">MKPFVKFIFIGTKNRGRKFNLFYAFGLVMRIEIARNS</sequence>
<comment type="caution">
    <text evidence="1">The sequence shown here is derived from an EMBL/GenBank/DDBJ whole genome shotgun (WGS) entry which is preliminary data.</text>
</comment>
<protein>
    <submittedName>
        <fullName evidence="1">Uncharacterized protein</fullName>
    </submittedName>
</protein>
<keyword evidence="2" id="KW-1185">Reference proteome</keyword>
<accession>U5BWK0</accession>
<gene>
    <name evidence="1" type="ORF">P872_13935</name>
</gene>
<dbReference type="Proteomes" id="UP000016843">
    <property type="component" value="Unassembled WGS sequence"/>
</dbReference>
<evidence type="ECO:0000313" key="1">
    <source>
        <dbReference type="EMBL" id="ERM80302.1"/>
    </source>
</evidence>
<dbReference type="AlphaFoldDB" id="U5BWK0"/>
<name>U5BWK0_9BACT</name>
<organism evidence="1 2">
    <name type="scientific">Rhodonellum psychrophilum GCM71 = DSM 17998</name>
    <dbReference type="NCBI Taxonomy" id="1123057"/>
    <lineage>
        <taxon>Bacteria</taxon>
        <taxon>Pseudomonadati</taxon>
        <taxon>Bacteroidota</taxon>
        <taxon>Cytophagia</taxon>
        <taxon>Cytophagales</taxon>
        <taxon>Cytophagaceae</taxon>
        <taxon>Rhodonellum</taxon>
    </lineage>
</organism>
<reference evidence="1 2" key="1">
    <citation type="journal article" date="2013" name="Genome Announc.">
        <title>Draft Genome Sequence of the Psychrophilic and Alkaliphilic Rhodonellum psychrophilum Strain GCM71T.</title>
        <authorList>
            <person name="Hauptmann A.L."/>
            <person name="Glaring M.A."/>
            <person name="Hallin P.F."/>
            <person name="Prieme A."/>
            <person name="Stougaard P."/>
        </authorList>
    </citation>
    <scope>NUCLEOTIDE SEQUENCE [LARGE SCALE GENOMIC DNA]</scope>
    <source>
        <strain evidence="1 2">GCM71</strain>
    </source>
</reference>